<evidence type="ECO:0000256" key="7">
    <source>
        <dbReference type="ARBA" id="ARBA00023004"/>
    </source>
</evidence>
<keyword evidence="2" id="KW-0813">Transport</keyword>
<proteinExistence type="inferred from homology"/>
<evidence type="ECO:0000256" key="5">
    <source>
        <dbReference type="ARBA" id="ARBA00022741"/>
    </source>
</evidence>
<evidence type="ECO:0000313" key="12">
    <source>
        <dbReference type="Proteomes" id="UP001143309"/>
    </source>
</evidence>
<evidence type="ECO:0000256" key="1">
    <source>
        <dbReference type="ARBA" id="ARBA00005417"/>
    </source>
</evidence>
<dbReference type="Proteomes" id="UP001143309">
    <property type="component" value="Unassembled WGS sequence"/>
</dbReference>
<sequence>MTALDVSPPEPAPQPASVRPMALAFEGVSHSYGRGWAVEDVTFSVTPGSVVALLGESGCGKSTLLRIAAGVERPVRGVVSLGGRAVSGDGAFLPPEKRGVGLMFQDYALFPHMSLLANVTFGLRGRPRADALSTARARLAQVGLSTHERKHPGELSGGEQQRAALARAVAPQPGLLLMDEPFSGLDRRLRDSVRDDTLAVLRESGATAVIVTHDPEEAMRMADRIVLMRRGRVAQQGAPEELYRAPASLFAARFFSEINEIPCVVKNGRATSALGDVAAPGVEDGPAILAIRPHGLRIGPRGQGAAGRIVERRFLGETEQATIVVDGLDAPLRARRPAGEAPVPGADVGVTLCGAETLVFAADGA</sequence>
<dbReference type="GO" id="GO:0016887">
    <property type="term" value="F:ATP hydrolysis activity"/>
    <property type="evidence" value="ECO:0007669"/>
    <property type="project" value="InterPro"/>
</dbReference>
<dbReference type="InterPro" id="IPR008995">
    <property type="entry name" value="Mo/tungstate-bd_C_term_dom"/>
</dbReference>
<dbReference type="GO" id="GO:0015408">
    <property type="term" value="F:ABC-type ferric iron transporter activity"/>
    <property type="evidence" value="ECO:0007669"/>
    <property type="project" value="InterPro"/>
</dbReference>
<dbReference type="PANTHER" id="PTHR42781">
    <property type="entry name" value="SPERMIDINE/PUTRESCINE IMPORT ATP-BINDING PROTEIN POTA"/>
    <property type="match status" value="1"/>
</dbReference>
<dbReference type="InterPro" id="IPR013611">
    <property type="entry name" value="Transp-assoc_OB_typ2"/>
</dbReference>
<dbReference type="InterPro" id="IPR050093">
    <property type="entry name" value="ABC_SmlMolc_Importer"/>
</dbReference>
<evidence type="ECO:0000256" key="2">
    <source>
        <dbReference type="ARBA" id="ARBA00022448"/>
    </source>
</evidence>
<keyword evidence="6 11" id="KW-0067">ATP-binding</keyword>
<reference evidence="11" key="1">
    <citation type="journal article" date="2014" name="Int. J. Syst. Evol. Microbiol.">
        <title>Complete genome sequence of Corynebacterium casei LMG S-19264T (=DSM 44701T), isolated from a smear-ripened cheese.</title>
        <authorList>
            <consortium name="US DOE Joint Genome Institute (JGI-PGF)"/>
            <person name="Walter F."/>
            <person name="Albersmeier A."/>
            <person name="Kalinowski J."/>
            <person name="Ruckert C."/>
        </authorList>
    </citation>
    <scope>NUCLEOTIDE SEQUENCE</scope>
    <source>
        <strain evidence="11">VKM B-2748</strain>
    </source>
</reference>
<dbReference type="AlphaFoldDB" id="A0A9W6JP20"/>
<dbReference type="CDD" id="cd03259">
    <property type="entry name" value="ABC_Carb_Solutes_like"/>
    <property type="match status" value="1"/>
</dbReference>
<dbReference type="PANTHER" id="PTHR42781:SF4">
    <property type="entry name" value="SPERMIDINE_PUTRESCINE IMPORT ATP-BINDING PROTEIN POTA"/>
    <property type="match status" value="1"/>
</dbReference>
<dbReference type="GO" id="GO:0043190">
    <property type="term" value="C:ATP-binding cassette (ABC) transporter complex"/>
    <property type="evidence" value="ECO:0007669"/>
    <property type="project" value="InterPro"/>
</dbReference>
<dbReference type="PROSITE" id="PS00211">
    <property type="entry name" value="ABC_TRANSPORTER_1"/>
    <property type="match status" value="1"/>
</dbReference>
<comment type="caution">
    <text evidence="11">The sequence shown here is derived from an EMBL/GenBank/DDBJ whole genome shotgun (WGS) entry which is preliminary data.</text>
</comment>
<keyword evidence="7" id="KW-0408">Iron</keyword>
<dbReference type="GO" id="GO:0015697">
    <property type="term" value="P:quaternary ammonium group transport"/>
    <property type="evidence" value="ECO:0007669"/>
    <property type="project" value="UniProtKB-ARBA"/>
</dbReference>
<evidence type="ECO:0000256" key="3">
    <source>
        <dbReference type="ARBA" id="ARBA00022475"/>
    </source>
</evidence>
<dbReference type="SMART" id="SM00382">
    <property type="entry name" value="AAA"/>
    <property type="match status" value="1"/>
</dbReference>
<keyword evidence="3" id="KW-1003">Cell membrane</keyword>
<dbReference type="Gene3D" id="3.40.50.300">
    <property type="entry name" value="P-loop containing nucleotide triphosphate hydrolases"/>
    <property type="match status" value="1"/>
</dbReference>
<comment type="similarity">
    <text evidence="1">Belongs to the ABC transporter superfamily.</text>
</comment>
<dbReference type="Pfam" id="PF00005">
    <property type="entry name" value="ABC_tran"/>
    <property type="match status" value="1"/>
</dbReference>
<dbReference type="InterPro" id="IPR015853">
    <property type="entry name" value="ABC_transpr_FbpC"/>
</dbReference>
<keyword evidence="5" id="KW-0547">Nucleotide-binding</keyword>
<evidence type="ECO:0000259" key="10">
    <source>
        <dbReference type="PROSITE" id="PS50893"/>
    </source>
</evidence>
<dbReference type="InterPro" id="IPR003439">
    <property type="entry name" value="ABC_transporter-like_ATP-bd"/>
</dbReference>
<keyword evidence="9" id="KW-0472">Membrane</keyword>
<dbReference type="GO" id="GO:0005524">
    <property type="term" value="F:ATP binding"/>
    <property type="evidence" value="ECO:0007669"/>
    <property type="project" value="UniProtKB-KW"/>
</dbReference>
<evidence type="ECO:0000256" key="9">
    <source>
        <dbReference type="ARBA" id="ARBA00023136"/>
    </source>
</evidence>
<organism evidence="11 12">
    <name type="scientific">Methylopila turkensis</name>
    <dbReference type="NCBI Taxonomy" id="1437816"/>
    <lineage>
        <taxon>Bacteria</taxon>
        <taxon>Pseudomonadati</taxon>
        <taxon>Pseudomonadota</taxon>
        <taxon>Alphaproteobacteria</taxon>
        <taxon>Hyphomicrobiales</taxon>
        <taxon>Methylopilaceae</taxon>
        <taxon>Methylopila</taxon>
    </lineage>
</organism>
<evidence type="ECO:0000256" key="6">
    <source>
        <dbReference type="ARBA" id="ARBA00022840"/>
    </source>
</evidence>
<name>A0A9W6JP20_9HYPH</name>
<keyword evidence="12" id="KW-1185">Reference proteome</keyword>
<dbReference type="FunFam" id="3.40.50.300:FF:000425">
    <property type="entry name" value="Probable ABC transporter, ATP-binding subunit"/>
    <property type="match status" value="1"/>
</dbReference>
<keyword evidence="8" id="KW-0406">Ion transport</keyword>
<dbReference type="InterPro" id="IPR003593">
    <property type="entry name" value="AAA+_ATPase"/>
</dbReference>
<dbReference type="EMBL" id="BSFL01000003">
    <property type="protein sequence ID" value="GLK80647.1"/>
    <property type="molecule type" value="Genomic_DNA"/>
</dbReference>
<evidence type="ECO:0000313" key="11">
    <source>
        <dbReference type="EMBL" id="GLK80647.1"/>
    </source>
</evidence>
<accession>A0A9W6JP20</accession>
<dbReference type="RefSeq" id="WP_271201136.1">
    <property type="nucleotide sequence ID" value="NZ_BSFL01000003.1"/>
</dbReference>
<keyword evidence="4" id="KW-0410">Iron transport</keyword>
<dbReference type="PROSITE" id="PS50893">
    <property type="entry name" value="ABC_TRANSPORTER_2"/>
    <property type="match status" value="1"/>
</dbReference>
<dbReference type="Pfam" id="PF08402">
    <property type="entry name" value="TOBE_2"/>
    <property type="match status" value="1"/>
</dbReference>
<gene>
    <name evidence="11" type="ORF">GCM10008174_23880</name>
</gene>
<evidence type="ECO:0000256" key="4">
    <source>
        <dbReference type="ARBA" id="ARBA00022496"/>
    </source>
</evidence>
<reference evidence="11" key="2">
    <citation type="submission" date="2023-01" db="EMBL/GenBank/DDBJ databases">
        <authorList>
            <person name="Sun Q."/>
            <person name="Evtushenko L."/>
        </authorList>
    </citation>
    <scope>NUCLEOTIDE SEQUENCE</scope>
    <source>
        <strain evidence="11">VKM B-2748</strain>
    </source>
</reference>
<dbReference type="InterPro" id="IPR017871">
    <property type="entry name" value="ABC_transporter-like_CS"/>
</dbReference>
<dbReference type="SUPFAM" id="SSF52540">
    <property type="entry name" value="P-loop containing nucleoside triphosphate hydrolases"/>
    <property type="match status" value="1"/>
</dbReference>
<evidence type="ECO:0000256" key="8">
    <source>
        <dbReference type="ARBA" id="ARBA00023065"/>
    </source>
</evidence>
<protein>
    <submittedName>
        <fullName evidence="11">Iron ABC transporter ATP-binding protein</fullName>
    </submittedName>
</protein>
<feature type="domain" description="ABC transporter" evidence="10">
    <location>
        <begin position="23"/>
        <end position="255"/>
    </location>
</feature>
<dbReference type="InterPro" id="IPR027417">
    <property type="entry name" value="P-loop_NTPase"/>
</dbReference>
<dbReference type="SUPFAM" id="SSF50331">
    <property type="entry name" value="MOP-like"/>
    <property type="match status" value="1"/>
</dbReference>